<feature type="region of interest" description="Disordered" evidence="4">
    <location>
        <begin position="103"/>
        <end position="132"/>
    </location>
</feature>
<evidence type="ECO:0000256" key="1">
    <source>
        <dbReference type="ARBA" id="ARBA00009209"/>
    </source>
</evidence>
<protein>
    <submittedName>
        <fullName evidence="7">Uncharacterized protein LOC106805923</fullName>
    </submittedName>
</protein>
<dbReference type="InterPro" id="IPR008928">
    <property type="entry name" value="6-hairpin_glycosidase_sf"/>
</dbReference>
<dbReference type="RefSeq" id="XP_014663182.1">
    <property type="nucleotide sequence ID" value="XM_014807696.1"/>
</dbReference>
<dbReference type="InterPro" id="IPR012341">
    <property type="entry name" value="6hp_glycosidase-like_sf"/>
</dbReference>
<feature type="compositionally biased region" description="Low complexity" evidence="4">
    <location>
        <begin position="117"/>
        <end position="132"/>
    </location>
</feature>
<feature type="signal peptide" evidence="5">
    <location>
        <begin position="1"/>
        <end position="21"/>
    </location>
</feature>
<dbReference type="InterPro" id="IPR002037">
    <property type="entry name" value="Glyco_hydro_8"/>
</dbReference>
<keyword evidence="6" id="KW-1185">Reference proteome</keyword>
<feature type="chain" id="PRO_5046375123" evidence="5">
    <location>
        <begin position="22"/>
        <end position="560"/>
    </location>
</feature>
<keyword evidence="5" id="KW-0732">Signal</keyword>
<comment type="similarity">
    <text evidence="1">Belongs to the glycosyl hydrolase 8 (cellulase D) family.</text>
</comment>
<evidence type="ECO:0000256" key="4">
    <source>
        <dbReference type="SAM" id="MobiDB-lite"/>
    </source>
</evidence>
<evidence type="ECO:0000256" key="5">
    <source>
        <dbReference type="SAM" id="SignalP"/>
    </source>
</evidence>
<dbReference type="Pfam" id="PF01270">
    <property type="entry name" value="Glyco_hydro_8"/>
    <property type="match status" value="1"/>
</dbReference>
<accession>A0ABM1DTB1</accession>
<evidence type="ECO:0000313" key="7">
    <source>
        <dbReference type="RefSeq" id="XP_014663182.1"/>
    </source>
</evidence>
<evidence type="ECO:0000256" key="3">
    <source>
        <dbReference type="ARBA" id="ARBA00023295"/>
    </source>
</evidence>
<evidence type="ECO:0000313" key="6">
    <source>
        <dbReference type="Proteomes" id="UP000695022"/>
    </source>
</evidence>
<dbReference type="PROSITE" id="PS51257">
    <property type="entry name" value="PROKAR_LIPOPROTEIN"/>
    <property type="match status" value="1"/>
</dbReference>
<gene>
    <name evidence="7" type="primary">LOC106805923</name>
</gene>
<keyword evidence="3" id="KW-0326">Glycosidase</keyword>
<reference evidence="7" key="1">
    <citation type="submission" date="2025-08" db="UniProtKB">
        <authorList>
            <consortium name="RefSeq"/>
        </authorList>
    </citation>
    <scope>IDENTIFICATION</scope>
</reference>
<sequence length="560" mass="60139">MTRSVLCLLVLAGSLLTGVNAGCSIQNYCWSTGCTVQVYTDPWTPNAVVRFTFTSDDATVSPDEIWNAIFLYQNGKTYTVQLASYSTNLWGFNVRGMSEIPRVNCDGSAPGTPSPTTPQTTPQTSGTTSPGSGILLPNLRLQSSFSRMIEFMNTLTTIVDSASSARAVHSSGGAADGVVSEGQGYGLLIAASVAATTSDDEREMALNYAFEIFRGWKRMCELTDQDSCQGGGYICEGNPCLPNWKFTDNIARALGTGAAADGDADSILGMIIMVETSVGEVRPWWNEVASWAYQSCKAFMDFNTILNTSGTKRILRIGSCWGGWDCANPSIYAPAHYRVFRDYMLKYASTYATASEGLDYRTKWNDLINTVYLVLEANQCPSTGLTTNWFVPFRSDPSSGGSTICSGSGTPAAEFGSEASRSIWRVALDVFWFPEEATQGVGAATYSARVANQVISKMKTTDSSCLSTHCVGNLDTGCFVTSVMSNWLDNAFMYGPTFSSLLPLLVGGEAADQQRVLDLAATKVDSQGISDYYSGSWTALATLTLSGDLAALKPLLTGLI</sequence>
<dbReference type="Proteomes" id="UP000695022">
    <property type="component" value="Unplaced"/>
</dbReference>
<keyword evidence="2" id="KW-0378">Hydrolase</keyword>
<dbReference type="Gene3D" id="1.50.10.10">
    <property type="match status" value="1"/>
</dbReference>
<evidence type="ECO:0000256" key="2">
    <source>
        <dbReference type="ARBA" id="ARBA00022801"/>
    </source>
</evidence>
<dbReference type="SUPFAM" id="SSF48208">
    <property type="entry name" value="Six-hairpin glycosidases"/>
    <property type="match status" value="1"/>
</dbReference>
<organism evidence="6 7">
    <name type="scientific">Priapulus caudatus</name>
    <name type="common">Priapulid worm</name>
    <dbReference type="NCBI Taxonomy" id="37621"/>
    <lineage>
        <taxon>Eukaryota</taxon>
        <taxon>Metazoa</taxon>
        <taxon>Ecdysozoa</taxon>
        <taxon>Scalidophora</taxon>
        <taxon>Priapulida</taxon>
        <taxon>Priapulimorpha</taxon>
        <taxon>Priapulimorphida</taxon>
        <taxon>Priapulidae</taxon>
        <taxon>Priapulus</taxon>
    </lineage>
</organism>
<name>A0ABM1DTB1_PRICU</name>
<dbReference type="GeneID" id="106805923"/>
<proteinExistence type="inferred from homology"/>